<protein>
    <submittedName>
        <fullName evidence="1">Uncharacterized protein</fullName>
    </submittedName>
</protein>
<dbReference type="EMBL" id="CABFOC020000035">
    <property type="protein sequence ID" value="CAH0050353.1"/>
    <property type="molecule type" value="Genomic_DNA"/>
</dbReference>
<dbReference type="Proteomes" id="UP000775872">
    <property type="component" value="Unassembled WGS sequence"/>
</dbReference>
<proteinExistence type="predicted"/>
<comment type="caution">
    <text evidence="1">The sequence shown here is derived from an EMBL/GenBank/DDBJ whole genome shotgun (WGS) entry which is preliminary data.</text>
</comment>
<dbReference type="AlphaFoldDB" id="A0A9N9Z7J7"/>
<organism evidence="1 2">
    <name type="scientific">Clonostachys solani</name>
    <dbReference type="NCBI Taxonomy" id="160281"/>
    <lineage>
        <taxon>Eukaryota</taxon>
        <taxon>Fungi</taxon>
        <taxon>Dikarya</taxon>
        <taxon>Ascomycota</taxon>
        <taxon>Pezizomycotina</taxon>
        <taxon>Sordariomycetes</taxon>
        <taxon>Hypocreomycetidae</taxon>
        <taxon>Hypocreales</taxon>
        <taxon>Bionectriaceae</taxon>
        <taxon>Clonostachys</taxon>
    </lineage>
</organism>
<evidence type="ECO:0000313" key="2">
    <source>
        <dbReference type="Proteomes" id="UP000775872"/>
    </source>
</evidence>
<keyword evidence="2" id="KW-1185">Reference proteome</keyword>
<sequence length="126" mass="14036">MASSAPKLDPFSKQVRDTTDKMVAEGHPEHIVGDVHGLIKAVTKHFNLVPDSIVKSLPSYLHHVWYKCIQAGKNIKAWSESQDVLVCHLVAVRNLGSPPLQLAAPRAMHYLMAVYSGLIYPYLHKI</sequence>
<reference evidence="2" key="1">
    <citation type="submission" date="2019-06" db="EMBL/GenBank/DDBJ databases">
        <authorList>
            <person name="Broberg M."/>
        </authorList>
    </citation>
    <scope>NUCLEOTIDE SEQUENCE [LARGE SCALE GENOMIC DNA]</scope>
</reference>
<name>A0A9N9Z7J7_9HYPO</name>
<accession>A0A9N9Z7J7</accession>
<evidence type="ECO:0000313" key="1">
    <source>
        <dbReference type="EMBL" id="CAH0050353.1"/>
    </source>
</evidence>
<gene>
    <name evidence="1" type="ORF">CSOL1703_00002325</name>
</gene>
<reference evidence="1 2" key="2">
    <citation type="submission" date="2021-10" db="EMBL/GenBank/DDBJ databases">
        <authorList>
            <person name="Piombo E."/>
        </authorList>
    </citation>
    <scope>NUCLEOTIDE SEQUENCE [LARGE SCALE GENOMIC DNA]</scope>
</reference>